<keyword evidence="2" id="KW-0808">Transferase</keyword>
<dbReference type="GO" id="GO:0016757">
    <property type="term" value="F:glycosyltransferase activity"/>
    <property type="evidence" value="ECO:0007669"/>
    <property type="project" value="UniProtKB-KW"/>
</dbReference>
<evidence type="ECO:0000313" key="2">
    <source>
        <dbReference type="EMBL" id="KAK3937337.1"/>
    </source>
</evidence>
<name>A0AAN6S139_9PEZI</name>
<dbReference type="EMBL" id="MU853857">
    <property type="protein sequence ID" value="KAK3937337.1"/>
    <property type="molecule type" value="Genomic_DNA"/>
</dbReference>
<proteinExistence type="predicted"/>
<keyword evidence="3" id="KW-1185">Reference proteome</keyword>
<keyword evidence="1" id="KW-0732">Signal</keyword>
<reference evidence="3" key="1">
    <citation type="journal article" date="2023" name="Mol. Phylogenet. Evol.">
        <title>Genome-scale phylogeny and comparative genomics of the fungal order Sordariales.</title>
        <authorList>
            <person name="Hensen N."/>
            <person name="Bonometti L."/>
            <person name="Westerberg I."/>
            <person name="Brannstrom I.O."/>
            <person name="Guillou S."/>
            <person name="Cros-Aarteil S."/>
            <person name="Calhoun S."/>
            <person name="Haridas S."/>
            <person name="Kuo A."/>
            <person name="Mondo S."/>
            <person name="Pangilinan J."/>
            <person name="Riley R."/>
            <person name="LaButti K."/>
            <person name="Andreopoulos B."/>
            <person name="Lipzen A."/>
            <person name="Chen C."/>
            <person name="Yan M."/>
            <person name="Daum C."/>
            <person name="Ng V."/>
            <person name="Clum A."/>
            <person name="Steindorff A."/>
            <person name="Ohm R.A."/>
            <person name="Martin F."/>
            <person name="Silar P."/>
            <person name="Natvig D.O."/>
            <person name="Lalanne C."/>
            <person name="Gautier V."/>
            <person name="Ament-Velasquez S.L."/>
            <person name="Kruys A."/>
            <person name="Hutchinson M.I."/>
            <person name="Powell A.J."/>
            <person name="Barry K."/>
            <person name="Miller A.N."/>
            <person name="Grigoriev I.V."/>
            <person name="Debuchy R."/>
            <person name="Gladieux P."/>
            <person name="Hiltunen Thoren M."/>
            <person name="Johannesson H."/>
        </authorList>
    </citation>
    <scope>NUCLEOTIDE SEQUENCE [LARGE SCALE GENOMIC DNA]</scope>
    <source>
        <strain evidence="3">CBS 340.73</strain>
    </source>
</reference>
<protein>
    <submittedName>
        <fullName evidence="2">Cryptococcal mannosyltransferase 1-domain-containing protein</fullName>
    </submittedName>
</protein>
<dbReference type="Proteomes" id="UP001303473">
    <property type="component" value="Unassembled WGS sequence"/>
</dbReference>
<sequence>MPRKLRLLLLPVVFFLLLAASLYLGSDHLSHQIWLLVENGYYGALKGASGVPSGVSSEELPITWDAKPTPNTPTSTVPVPVPLNVGGATPTPTATILNGTVLDSYVKAILDPAVTDLPRLECPALNTTRYDPLLKNIIPDHETNSGQIDYFFALDLRNCLPLLPRLLGSIVEAIRFLGPERCALSIVEGNSPDGTGEVLAALQQAFLDELPGLAHYYFYQHSLLDPAEGERIRRLAELRNLALQPLVSNLTGHVSQNTTILFLNDVAACTEDILELALQRRQLGADMTCAMDWTYVGLDPTFYDVWIAHTINGDSFFEVPADGNWNSAWNLFWNEPTTRQRYAGHLPFQVFSCWNGATAISAAPLLEGLRFRSADTKKGECEQGEPQLFCKDLWFRGYNKIAVVPSVHLEYSNEAAEKIKKLKGYTGDLVRDKKEEENKIEWAGPPDKVKCMPTWDSQFWRPWNETLIQEEKGTRGETEGGA</sequence>
<feature type="signal peptide" evidence="1">
    <location>
        <begin position="1"/>
        <end position="25"/>
    </location>
</feature>
<organism evidence="2 3">
    <name type="scientific">Diplogelasinospora grovesii</name>
    <dbReference type="NCBI Taxonomy" id="303347"/>
    <lineage>
        <taxon>Eukaryota</taxon>
        <taxon>Fungi</taxon>
        <taxon>Dikarya</taxon>
        <taxon>Ascomycota</taxon>
        <taxon>Pezizomycotina</taxon>
        <taxon>Sordariomycetes</taxon>
        <taxon>Sordariomycetidae</taxon>
        <taxon>Sordariales</taxon>
        <taxon>Diplogelasinosporaceae</taxon>
        <taxon>Diplogelasinospora</taxon>
    </lineage>
</organism>
<dbReference type="PANTHER" id="PTHR34144">
    <property type="entry name" value="CHROMOSOME 8, WHOLE GENOME SHOTGUN SEQUENCE"/>
    <property type="match status" value="1"/>
</dbReference>
<feature type="chain" id="PRO_5043017330" evidence="1">
    <location>
        <begin position="26"/>
        <end position="482"/>
    </location>
</feature>
<dbReference type="PANTHER" id="PTHR34144:SF5">
    <property type="entry name" value="ALPHA-1,3-MANNOSYLTRANSFERASE CMT1"/>
    <property type="match status" value="1"/>
</dbReference>
<dbReference type="Pfam" id="PF11735">
    <property type="entry name" value="CAP59_mtransfer"/>
    <property type="match status" value="1"/>
</dbReference>
<keyword evidence="2" id="KW-0328">Glycosyltransferase</keyword>
<dbReference type="InterPro" id="IPR021047">
    <property type="entry name" value="Mannosyltransferase_CMT1"/>
</dbReference>
<evidence type="ECO:0000313" key="3">
    <source>
        <dbReference type="Proteomes" id="UP001303473"/>
    </source>
</evidence>
<evidence type="ECO:0000256" key="1">
    <source>
        <dbReference type="SAM" id="SignalP"/>
    </source>
</evidence>
<comment type="caution">
    <text evidence="2">The sequence shown here is derived from an EMBL/GenBank/DDBJ whole genome shotgun (WGS) entry which is preliminary data.</text>
</comment>
<gene>
    <name evidence="2" type="ORF">QBC46DRAFT_460951</name>
</gene>
<dbReference type="AlphaFoldDB" id="A0AAN6S139"/>
<accession>A0AAN6S139</accession>